<dbReference type="OrthoDB" id="443318at2759"/>
<evidence type="ECO:0000256" key="2">
    <source>
        <dbReference type="RuleBase" id="RU361156"/>
    </source>
</evidence>
<dbReference type="SUPFAM" id="SSF53474">
    <property type="entry name" value="alpha/beta-Hydrolases"/>
    <property type="match status" value="1"/>
</dbReference>
<dbReference type="GO" id="GO:0004185">
    <property type="term" value="F:serine-type carboxypeptidase activity"/>
    <property type="evidence" value="ECO:0007669"/>
    <property type="project" value="UniProtKB-UniRule"/>
</dbReference>
<dbReference type="InterPro" id="IPR001563">
    <property type="entry name" value="Peptidase_S10"/>
</dbReference>
<dbReference type="GO" id="GO:0006508">
    <property type="term" value="P:proteolysis"/>
    <property type="evidence" value="ECO:0007669"/>
    <property type="project" value="UniProtKB-KW"/>
</dbReference>
<sequence>METFSFLAVANILYVESPAGVGFSYSNTTADYDTTGDSRTAKDSYVFLINWFSRFSRFKDSDFYIAGESYAGFYIPELAQLIVHKNLHALPSSKIQLKGVMVSTTLPTRIYEYHLSHALISDSTYQGLIMNCVDLKFEFPKFAKKATEETGSINMYDLYSDKCDLNSSIESRRGVIDNCEKLYVNSYPKVQAIMHVKKTPYPWALCRLVFSSMCNIHSLCFGVCVGY</sequence>
<dbReference type="PANTHER" id="PTHR11802">
    <property type="entry name" value="SERINE PROTEASE FAMILY S10 SERINE CARBOXYPEPTIDASE"/>
    <property type="match status" value="1"/>
</dbReference>
<organism evidence="3 4">
    <name type="scientific">Thalictrum thalictroides</name>
    <name type="common">Rue-anemone</name>
    <name type="synonym">Anemone thalictroides</name>
    <dbReference type="NCBI Taxonomy" id="46969"/>
    <lineage>
        <taxon>Eukaryota</taxon>
        <taxon>Viridiplantae</taxon>
        <taxon>Streptophyta</taxon>
        <taxon>Embryophyta</taxon>
        <taxon>Tracheophyta</taxon>
        <taxon>Spermatophyta</taxon>
        <taxon>Magnoliopsida</taxon>
        <taxon>Ranunculales</taxon>
        <taxon>Ranunculaceae</taxon>
        <taxon>Thalictroideae</taxon>
        <taxon>Thalictrum</taxon>
    </lineage>
</organism>
<dbReference type="Proteomes" id="UP000554482">
    <property type="component" value="Unassembled WGS sequence"/>
</dbReference>
<name>A0A7J6XCA1_THATH</name>
<keyword evidence="2" id="KW-0645">Protease</keyword>
<dbReference type="EMBL" id="JABWDY010001643">
    <property type="protein sequence ID" value="KAF5207259.1"/>
    <property type="molecule type" value="Genomic_DNA"/>
</dbReference>
<dbReference type="PRINTS" id="PR00724">
    <property type="entry name" value="CRBOXYPTASEC"/>
</dbReference>
<dbReference type="GO" id="GO:0005773">
    <property type="term" value="C:vacuole"/>
    <property type="evidence" value="ECO:0007669"/>
    <property type="project" value="TreeGrafter"/>
</dbReference>
<accession>A0A7J6XCA1</accession>
<evidence type="ECO:0000256" key="1">
    <source>
        <dbReference type="ARBA" id="ARBA00009431"/>
    </source>
</evidence>
<comment type="caution">
    <text evidence="3">The sequence shown here is derived from an EMBL/GenBank/DDBJ whole genome shotgun (WGS) entry which is preliminary data.</text>
</comment>
<protein>
    <recommendedName>
        <fullName evidence="2">Carboxypeptidase</fullName>
        <ecNumber evidence="2">3.4.16.-</ecNumber>
    </recommendedName>
</protein>
<dbReference type="PANTHER" id="PTHR11802:SF78">
    <property type="entry name" value="CARBOXYPEPTIDASE"/>
    <property type="match status" value="1"/>
</dbReference>
<dbReference type="Gene3D" id="3.40.50.1820">
    <property type="entry name" value="alpha/beta hydrolase"/>
    <property type="match status" value="1"/>
</dbReference>
<dbReference type="PROSITE" id="PS00131">
    <property type="entry name" value="CARBOXYPEPT_SER_SER"/>
    <property type="match status" value="1"/>
</dbReference>
<evidence type="ECO:0000313" key="3">
    <source>
        <dbReference type="EMBL" id="KAF5207259.1"/>
    </source>
</evidence>
<keyword evidence="2 3" id="KW-0121">Carboxypeptidase</keyword>
<keyword evidence="2" id="KW-0378">Hydrolase</keyword>
<comment type="similarity">
    <text evidence="1 2">Belongs to the peptidase S10 family.</text>
</comment>
<gene>
    <name evidence="3" type="ORF">FRX31_003153</name>
</gene>
<dbReference type="EC" id="3.4.16.-" evidence="2"/>
<dbReference type="InterPro" id="IPR029058">
    <property type="entry name" value="AB_hydrolase_fold"/>
</dbReference>
<dbReference type="AlphaFoldDB" id="A0A7J6XCA1"/>
<dbReference type="Pfam" id="PF00450">
    <property type="entry name" value="Peptidase_S10"/>
    <property type="match status" value="1"/>
</dbReference>
<evidence type="ECO:0000313" key="4">
    <source>
        <dbReference type="Proteomes" id="UP000554482"/>
    </source>
</evidence>
<reference evidence="3 4" key="1">
    <citation type="submission" date="2020-06" db="EMBL/GenBank/DDBJ databases">
        <title>Transcriptomic and genomic resources for Thalictrum thalictroides and T. hernandezii: Facilitating candidate gene discovery in an emerging model plant lineage.</title>
        <authorList>
            <person name="Arias T."/>
            <person name="Riano-Pachon D.M."/>
            <person name="Di Stilio V.S."/>
        </authorList>
    </citation>
    <scope>NUCLEOTIDE SEQUENCE [LARGE SCALE GENOMIC DNA]</scope>
    <source>
        <strain evidence="4">cv. WT478/WT964</strain>
        <tissue evidence="3">Leaves</tissue>
    </source>
</reference>
<dbReference type="InterPro" id="IPR018202">
    <property type="entry name" value="Ser_caboxypep_ser_AS"/>
</dbReference>
<proteinExistence type="inferred from homology"/>
<keyword evidence="4" id="KW-1185">Reference proteome</keyword>